<evidence type="ECO:0000313" key="1">
    <source>
        <dbReference type="EMBL" id="KAK7686765.1"/>
    </source>
</evidence>
<name>A0AAW0G6L5_9APHY</name>
<sequence length="433" mass="48679">MTSRNQHLNIGSLPLEILQEVAITLPSLRDVLAFSLVDCHIWSALATPVIHAGRVSSRGWDVDTWIEEYTMTDAHPGSVLTWRKIDFLHEELESLLDQHSSIPYPSPGPSSSQLTPKHLPEDVRMRTNTLKLVNSVIAVLRHNRLYNLNRLIHAKSNTALLSLFRPLADVTSAQSTSISVVDSLHLAGRFMWLVPDLSQRALFNSASFLCSADRKEFAIKSLLRETFKQWGTIPRWFQGLNSLPDIGVPNLTVVEYQAIHAKRSSICAAALVLLWSHLLYSPEFPKSTFPVRPPTLPLPIAGTHREWLSPSSFPLSALQTSETSWVGYYSTPMGSKLRITTPMRITLTKKPVLNTKTSDNVITFEGTGLDAIRSFRLTGTISKDGIVLATKKYDHGPRWNWNGMVLPWALVGIWGNKNSWGGWWWIWPVHDKV</sequence>
<accession>A0AAW0G6L5</accession>
<dbReference type="EMBL" id="JASBNA010000016">
    <property type="protein sequence ID" value="KAK7686765.1"/>
    <property type="molecule type" value="Genomic_DNA"/>
</dbReference>
<dbReference type="Proteomes" id="UP001385951">
    <property type="component" value="Unassembled WGS sequence"/>
</dbReference>
<comment type="caution">
    <text evidence="1">The sequence shown here is derived from an EMBL/GenBank/DDBJ whole genome shotgun (WGS) entry which is preliminary data.</text>
</comment>
<gene>
    <name evidence="1" type="ORF">QCA50_010365</name>
</gene>
<protein>
    <recommendedName>
        <fullName evidence="3">F-box domain-containing protein</fullName>
    </recommendedName>
</protein>
<reference evidence="1 2" key="1">
    <citation type="submission" date="2022-09" db="EMBL/GenBank/DDBJ databases">
        <authorList>
            <person name="Palmer J.M."/>
        </authorList>
    </citation>
    <scope>NUCLEOTIDE SEQUENCE [LARGE SCALE GENOMIC DNA]</scope>
    <source>
        <strain evidence="1 2">DSM 7382</strain>
    </source>
</reference>
<dbReference type="AlphaFoldDB" id="A0AAW0G6L5"/>
<organism evidence="1 2">
    <name type="scientific">Cerrena zonata</name>
    <dbReference type="NCBI Taxonomy" id="2478898"/>
    <lineage>
        <taxon>Eukaryota</taxon>
        <taxon>Fungi</taxon>
        <taxon>Dikarya</taxon>
        <taxon>Basidiomycota</taxon>
        <taxon>Agaricomycotina</taxon>
        <taxon>Agaricomycetes</taxon>
        <taxon>Polyporales</taxon>
        <taxon>Cerrenaceae</taxon>
        <taxon>Cerrena</taxon>
    </lineage>
</organism>
<proteinExistence type="predicted"/>
<evidence type="ECO:0000313" key="2">
    <source>
        <dbReference type="Proteomes" id="UP001385951"/>
    </source>
</evidence>
<evidence type="ECO:0008006" key="3">
    <source>
        <dbReference type="Google" id="ProtNLM"/>
    </source>
</evidence>
<keyword evidence="2" id="KW-1185">Reference proteome</keyword>